<dbReference type="AlphaFoldDB" id="A0A822YZJ6"/>
<dbReference type="Proteomes" id="UP000607653">
    <property type="component" value="Unassembled WGS sequence"/>
</dbReference>
<feature type="compositionally biased region" description="Acidic residues" evidence="1">
    <location>
        <begin position="9"/>
        <end position="18"/>
    </location>
</feature>
<evidence type="ECO:0000313" key="2">
    <source>
        <dbReference type="EMBL" id="DAD37940.1"/>
    </source>
</evidence>
<gene>
    <name evidence="2" type="ORF">HUJ06_008581</name>
</gene>
<comment type="caution">
    <text evidence="2">The sequence shown here is derived from an EMBL/GenBank/DDBJ whole genome shotgun (WGS) entry which is preliminary data.</text>
</comment>
<organism evidence="2 3">
    <name type="scientific">Nelumbo nucifera</name>
    <name type="common">Sacred lotus</name>
    <dbReference type="NCBI Taxonomy" id="4432"/>
    <lineage>
        <taxon>Eukaryota</taxon>
        <taxon>Viridiplantae</taxon>
        <taxon>Streptophyta</taxon>
        <taxon>Embryophyta</taxon>
        <taxon>Tracheophyta</taxon>
        <taxon>Spermatophyta</taxon>
        <taxon>Magnoliopsida</taxon>
        <taxon>Proteales</taxon>
        <taxon>Nelumbonaceae</taxon>
        <taxon>Nelumbo</taxon>
    </lineage>
</organism>
<sequence>MKMKMKEGEQDEEGEREEEGGREREKKRGEERDRGRDLVKGGRWRGSMPICRRCIENWKRR</sequence>
<feature type="region of interest" description="Disordered" evidence="1">
    <location>
        <begin position="1"/>
        <end position="43"/>
    </location>
</feature>
<feature type="compositionally biased region" description="Basic and acidic residues" evidence="1">
    <location>
        <begin position="19"/>
        <end position="40"/>
    </location>
</feature>
<evidence type="ECO:0000256" key="1">
    <source>
        <dbReference type="SAM" id="MobiDB-lite"/>
    </source>
</evidence>
<keyword evidence="3" id="KW-1185">Reference proteome</keyword>
<proteinExistence type="predicted"/>
<protein>
    <submittedName>
        <fullName evidence="2">Uncharacterized protein</fullName>
    </submittedName>
</protein>
<accession>A0A822YZJ6</accession>
<reference evidence="2 3" key="1">
    <citation type="journal article" date="2020" name="Mol. Biol. Evol.">
        <title>Distinct Expression and Methylation Patterns for Genes with Different Fates following a Single Whole-Genome Duplication in Flowering Plants.</title>
        <authorList>
            <person name="Shi T."/>
            <person name="Rahmani R.S."/>
            <person name="Gugger P.F."/>
            <person name="Wang M."/>
            <person name="Li H."/>
            <person name="Zhang Y."/>
            <person name="Li Z."/>
            <person name="Wang Q."/>
            <person name="Van de Peer Y."/>
            <person name="Marchal K."/>
            <person name="Chen J."/>
        </authorList>
    </citation>
    <scope>NUCLEOTIDE SEQUENCE [LARGE SCALE GENOMIC DNA]</scope>
    <source>
        <tissue evidence="2">Leaf</tissue>
    </source>
</reference>
<name>A0A822YZJ6_NELNU</name>
<evidence type="ECO:0000313" key="3">
    <source>
        <dbReference type="Proteomes" id="UP000607653"/>
    </source>
</evidence>
<dbReference type="EMBL" id="DUZY01000004">
    <property type="protein sequence ID" value="DAD37940.1"/>
    <property type="molecule type" value="Genomic_DNA"/>
</dbReference>